<evidence type="ECO:0000256" key="7">
    <source>
        <dbReference type="ARBA" id="ARBA00023136"/>
    </source>
</evidence>
<accession>A0A5C7IXZ7</accession>
<dbReference type="InterPro" id="IPR033254">
    <property type="entry name" value="Plant_FLA"/>
</dbReference>
<organism evidence="11 12">
    <name type="scientific">Acer yangbiense</name>
    <dbReference type="NCBI Taxonomy" id="1000413"/>
    <lineage>
        <taxon>Eukaryota</taxon>
        <taxon>Viridiplantae</taxon>
        <taxon>Streptophyta</taxon>
        <taxon>Embryophyta</taxon>
        <taxon>Tracheophyta</taxon>
        <taxon>Spermatophyta</taxon>
        <taxon>Magnoliopsida</taxon>
        <taxon>eudicotyledons</taxon>
        <taxon>Gunneridae</taxon>
        <taxon>Pentapetalae</taxon>
        <taxon>rosids</taxon>
        <taxon>malvids</taxon>
        <taxon>Sapindales</taxon>
        <taxon>Sapindaceae</taxon>
        <taxon>Hippocastanoideae</taxon>
        <taxon>Acereae</taxon>
        <taxon>Acer</taxon>
    </lineage>
</organism>
<evidence type="ECO:0000259" key="10">
    <source>
        <dbReference type="PROSITE" id="PS50213"/>
    </source>
</evidence>
<comment type="subcellular location">
    <subcellularLocation>
        <location evidence="1">Cell membrane</location>
        <topology evidence="1">Lipid-anchor</topology>
        <topology evidence="1">GPI-anchor</topology>
    </subcellularLocation>
</comment>
<name>A0A5C7IXZ7_9ROSI</name>
<dbReference type="OrthoDB" id="286301at2759"/>
<dbReference type="GO" id="GO:0009738">
    <property type="term" value="P:abscisic acid-activated signaling pathway"/>
    <property type="evidence" value="ECO:0007669"/>
    <property type="project" value="TreeGrafter"/>
</dbReference>
<feature type="region of interest" description="Disordered" evidence="9">
    <location>
        <begin position="355"/>
        <end position="401"/>
    </location>
</feature>
<dbReference type="EMBL" id="VAHF01000001">
    <property type="protein sequence ID" value="TXG74063.1"/>
    <property type="molecule type" value="Genomic_DNA"/>
</dbReference>
<feature type="domain" description="FAS1" evidence="10">
    <location>
        <begin position="29"/>
        <end position="182"/>
    </location>
</feature>
<comment type="similarity">
    <text evidence="2">Belongs to the fasciclin-like AGP family.</text>
</comment>
<dbReference type="FunFam" id="2.30.180.10:FF:000022">
    <property type="entry name" value="fasciclin-like arabinogalactan protein 4"/>
    <property type="match status" value="1"/>
</dbReference>
<dbReference type="SMART" id="SM00554">
    <property type="entry name" value="FAS1"/>
    <property type="match status" value="2"/>
</dbReference>
<keyword evidence="5" id="KW-0732">Signal</keyword>
<reference evidence="12" key="1">
    <citation type="journal article" date="2019" name="Gigascience">
        <title>De novo genome assembly of the endangered Acer yangbiense, a plant species with extremely small populations endemic to Yunnan Province, China.</title>
        <authorList>
            <person name="Yang J."/>
            <person name="Wariss H.M."/>
            <person name="Tao L."/>
            <person name="Zhang R."/>
            <person name="Yun Q."/>
            <person name="Hollingsworth P."/>
            <person name="Dao Z."/>
            <person name="Luo G."/>
            <person name="Guo H."/>
            <person name="Ma Y."/>
            <person name="Sun W."/>
        </authorList>
    </citation>
    <scope>NUCLEOTIDE SEQUENCE [LARGE SCALE GENOMIC DNA]</scope>
    <source>
        <strain evidence="12">cv. Malutang</strain>
    </source>
</reference>
<comment type="caution">
    <text evidence="11">The sequence shown here is derived from an EMBL/GenBank/DDBJ whole genome shotgun (WGS) entry which is preliminary data.</text>
</comment>
<evidence type="ECO:0000256" key="5">
    <source>
        <dbReference type="ARBA" id="ARBA00022729"/>
    </source>
</evidence>
<proteinExistence type="inferred from homology"/>
<keyword evidence="4" id="KW-0336">GPI-anchor</keyword>
<evidence type="ECO:0000256" key="3">
    <source>
        <dbReference type="ARBA" id="ARBA00022475"/>
    </source>
</evidence>
<dbReference type="FunFam" id="2.30.180.10:FF:000013">
    <property type="entry name" value="Fasciclin-like arabinogalactan protein 4"/>
    <property type="match status" value="1"/>
</dbReference>
<dbReference type="Proteomes" id="UP000323000">
    <property type="component" value="Chromosome 1"/>
</dbReference>
<protein>
    <recommendedName>
        <fullName evidence="10">FAS1 domain-containing protein</fullName>
    </recommendedName>
</protein>
<feature type="compositionally biased region" description="Polar residues" evidence="9">
    <location>
        <begin position="370"/>
        <end position="379"/>
    </location>
</feature>
<gene>
    <name evidence="11" type="ORF">EZV62_002642</name>
</gene>
<dbReference type="Pfam" id="PF02469">
    <property type="entry name" value="Fasciclin"/>
    <property type="match status" value="2"/>
</dbReference>
<keyword evidence="8" id="KW-0449">Lipoprotein</keyword>
<dbReference type="SUPFAM" id="SSF82153">
    <property type="entry name" value="FAS1 domain"/>
    <property type="match status" value="2"/>
</dbReference>
<feature type="domain" description="FAS1" evidence="10">
    <location>
        <begin position="199"/>
        <end position="344"/>
    </location>
</feature>
<keyword evidence="3" id="KW-1003">Cell membrane</keyword>
<dbReference type="PANTHER" id="PTHR32382">
    <property type="entry name" value="FASCICLIN-LIKE ARABINOGALACTAN PROTEIN"/>
    <property type="match status" value="1"/>
</dbReference>
<dbReference type="GO" id="GO:0009825">
    <property type="term" value="P:multidimensional cell growth"/>
    <property type="evidence" value="ECO:0007669"/>
    <property type="project" value="TreeGrafter"/>
</dbReference>
<evidence type="ECO:0000256" key="4">
    <source>
        <dbReference type="ARBA" id="ARBA00022622"/>
    </source>
</evidence>
<dbReference type="GO" id="GO:0005886">
    <property type="term" value="C:plasma membrane"/>
    <property type="evidence" value="ECO:0007669"/>
    <property type="project" value="UniProtKB-SubCell"/>
</dbReference>
<evidence type="ECO:0000313" key="11">
    <source>
        <dbReference type="EMBL" id="TXG74063.1"/>
    </source>
</evidence>
<dbReference type="AlphaFoldDB" id="A0A5C7IXZ7"/>
<dbReference type="InterPro" id="IPR000782">
    <property type="entry name" value="FAS1_domain"/>
</dbReference>
<dbReference type="PANTHER" id="PTHR32382:SF0">
    <property type="entry name" value="FASCICLIN-LIKE ARABINOGALACTAN PROTEIN 4"/>
    <property type="match status" value="1"/>
</dbReference>
<keyword evidence="12" id="KW-1185">Reference proteome</keyword>
<dbReference type="InterPro" id="IPR036378">
    <property type="entry name" value="FAS1_dom_sf"/>
</dbReference>
<dbReference type="PROSITE" id="PS50213">
    <property type="entry name" value="FAS1"/>
    <property type="match status" value="2"/>
</dbReference>
<evidence type="ECO:0000256" key="8">
    <source>
        <dbReference type="ARBA" id="ARBA00023288"/>
    </source>
</evidence>
<evidence type="ECO:0000256" key="2">
    <source>
        <dbReference type="ARBA" id="ARBA00007843"/>
    </source>
</evidence>
<evidence type="ECO:0000256" key="6">
    <source>
        <dbReference type="ARBA" id="ARBA00022974"/>
    </source>
</evidence>
<evidence type="ECO:0000256" key="9">
    <source>
        <dbReference type="SAM" id="MobiDB-lite"/>
    </source>
</evidence>
<dbReference type="GO" id="GO:0048354">
    <property type="term" value="P:mucilage biosynthetic process involved in seed coat development"/>
    <property type="evidence" value="ECO:0007669"/>
    <property type="project" value="TreeGrafter"/>
</dbReference>
<keyword evidence="6" id="KW-0654">Proteoglycan</keyword>
<dbReference type="GO" id="GO:0098552">
    <property type="term" value="C:side of membrane"/>
    <property type="evidence" value="ECO:0007669"/>
    <property type="project" value="UniProtKB-KW"/>
</dbReference>
<evidence type="ECO:0000256" key="1">
    <source>
        <dbReference type="ARBA" id="ARBA00004609"/>
    </source>
</evidence>
<dbReference type="Gene3D" id="2.30.180.10">
    <property type="entry name" value="FAS1 domain"/>
    <property type="match status" value="2"/>
</dbReference>
<evidence type="ECO:0000313" key="12">
    <source>
        <dbReference type="Proteomes" id="UP000323000"/>
    </source>
</evidence>
<keyword evidence="6" id="KW-0325">Glycoprotein</keyword>
<sequence>MALKLPISHFTPTIVTYLLIFTTTPHILALNITDILSPYPNLSEFSALLSSTNAVAADLSHRISITLLAVPNSYLTSSTSADITRRLSPSSLADLLRYHVLLQYFSASDLRQIPSSGILVTTLFQTTGRATSNLGSVNISRNPTTSTISISSPVSYSPNVTVLSLIKTLPYNITILSVNSLLVPAGFDLMASESRPPLGINITKALIDGHNFNVAASMLAASGVVEDFEADEGGAGITLFVPTDIAFSDLPNNVKLQSLTADKKAVVLKFHVLHSYYPLGSLESIVNPVQPTLATEETGAGRFTLNISRVNGSVAIDTGIVQAAVTQTVFDQNPLAIFGVSRVLLPREIFGKESTVPSKPGTAVMGSAQPPDNSLSPENSPGLDGPSSHLTSPPDLRQDITSSGDDDIFNFKRSCGIVALFCIASLYVLV</sequence>
<keyword evidence="7" id="KW-0472">Membrane</keyword>